<proteinExistence type="predicted"/>
<sequence length="121" mass="14031">MATSLKLFIFLAVLVVVNSLNPIEKVAEFREKSYDTIGQVKHKIDTYKANTKAKIDKMKYYMNYLKSKFTGKPIPYIEKPALTYGYKGHEFKKVPEYYHGQPYSYVEFQSGPGFYKAGILH</sequence>
<dbReference type="EMBL" id="ACPB03005138">
    <property type="status" value="NOT_ANNOTATED_CDS"/>
    <property type="molecule type" value="Genomic_DNA"/>
</dbReference>
<dbReference type="AlphaFoldDB" id="T1H8J2"/>
<reference evidence="1" key="1">
    <citation type="submission" date="2015-05" db="UniProtKB">
        <authorList>
            <consortium name="EnsemblMetazoa"/>
        </authorList>
    </citation>
    <scope>IDENTIFICATION</scope>
</reference>
<keyword evidence="2" id="KW-1185">Reference proteome</keyword>
<organism evidence="1 2">
    <name type="scientific">Rhodnius prolixus</name>
    <name type="common">Triatomid bug</name>
    <dbReference type="NCBI Taxonomy" id="13249"/>
    <lineage>
        <taxon>Eukaryota</taxon>
        <taxon>Metazoa</taxon>
        <taxon>Ecdysozoa</taxon>
        <taxon>Arthropoda</taxon>
        <taxon>Hexapoda</taxon>
        <taxon>Insecta</taxon>
        <taxon>Pterygota</taxon>
        <taxon>Neoptera</taxon>
        <taxon>Paraneoptera</taxon>
        <taxon>Hemiptera</taxon>
        <taxon>Heteroptera</taxon>
        <taxon>Panheteroptera</taxon>
        <taxon>Cimicomorpha</taxon>
        <taxon>Reduviidae</taxon>
        <taxon>Triatominae</taxon>
        <taxon>Rhodnius</taxon>
    </lineage>
</organism>
<accession>T1H8J2</accession>
<dbReference type="EnsemblMetazoa" id="RPRC000334-RA">
    <property type="protein sequence ID" value="RPRC000334-PA"/>
    <property type="gene ID" value="RPRC000334"/>
</dbReference>
<dbReference type="Proteomes" id="UP000015103">
    <property type="component" value="Unassembled WGS sequence"/>
</dbReference>
<evidence type="ECO:0000313" key="1">
    <source>
        <dbReference type="EnsemblMetazoa" id="RPRC000334-PA"/>
    </source>
</evidence>
<protein>
    <submittedName>
        <fullName evidence="1">Uncharacterized protein</fullName>
    </submittedName>
</protein>
<dbReference type="VEuPathDB" id="VectorBase:RPRC000334"/>
<dbReference type="InParanoid" id="T1H8J2"/>
<name>T1H8J2_RHOPR</name>
<dbReference type="HOGENOM" id="CLU_154093_0_0_1"/>
<evidence type="ECO:0000313" key="2">
    <source>
        <dbReference type="Proteomes" id="UP000015103"/>
    </source>
</evidence>